<sequence length="272" mass="30519">MHQEDFCKKILDELNISNSNPIKTPTPMNLRHVLEAELPPIKAIYVQKATVMLSYLALHTRPDIAFTVNVLSEHVNKPTSAVWQLIKHVLRYLKGTSGMGIKYTKYNIQVADLIGWADADYANSTITRKSTSGYVITLFGNPVSWSTKKKSIVVQSTTEAEFVVVNKCVKQVQWMSNLLTSIGIDIHTPVLLNDNAGAVFIAQEAKLNSNTKQIEIIFQYVRDLIKNKLMKIAHISTQLMIADIITKPLATTKLTKSRKMRKMIDTVHINGG</sequence>
<dbReference type="PANTHER" id="PTHR11439">
    <property type="entry name" value="GAG-POL-RELATED RETROTRANSPOSON"/>
    <property type="match status" value="1"/>
</dbReference>
<keyword evidence="2" id="KW-1185">Reference proteome</keyword>
<dbReference type="Proteomes" id="UP000765509">
    <property type="component" value="Unassembled WGS sequence"/>
</dbReference>
<accession>A0A9Q3CSJ7</accession>
<dbReference type="CDD" id="cd09272">
    <property type="entry name" value="RNase_HI_RT_Ty1"/>
    <property type="match status" value="1"/>
</dbReference>
<evidence type="ECO:0000313" key="2">
    <source>
        <dbReference type="Proteomes" id="UP000765509"/>
    </source>
</evidence>
<dbReference type="PANTHER" id="PTHR11439:SF467">
    <property type="entry name" value="INTEGRASE CATALYTIC DOMAIN-CONTAINING PROTEIN"/>
    <property type="match status" value="1"/>
</dbReference>
<dbReference type="EMBL" id="AVOT02010611">
    <property type="protein sequence ID" value="MBW0490501.1"/>
    <property type="molecule type" value="Genomic_DNA"/>
</dbReference>
<evidence type="ECO:0008006" key="3">
    <source>
        <dbReference type="Google" id="ProtNLM"/>
    </source>
</evidence>
<reference evidence="1" key="1">
    <citation type="submission" date="2021-03" db="EMBL/GenBank/DDBJ databases">
        <title>Draft genome sequence of rust myrtle Austropuccinia psidii MF-1, a brazilian biotype.</title>
        <authorList>
            <person name="Quecine M.C."/>
            <person name="Pachon D.M.R."/>
            <person name="Bonatelli M.L."/>
            <person name="Correr F.H."/>
            <person name="Franceschini L.M."/>
            <person name="Leite T.F."/>
            <person name="Margarido G.R.A."/>
            <person name="Almeida C.A."/>
            <person name="Ferrarezi J.A."/>
            <person name="Labate C.A."/>
        </authorList>
    </citation>
    <scope>NUCLEOTIDE SEQUENCE</scope>
    <source>
        <strain evidence="1">MF-1</strain>
    </source>
</reference>
<name>A0A9Q3CSJ7_9BASI</name>
<gene>
    <name evidence="1" type="ORF">O181_030216</name>
</gene>
<dbReference type="OrthoDB" id="430476at2759"/>
<comment type="caution">
    <text evidence="1">The sequence shown here is derived from an EMBL/GenBank/DDBJ whole genome shotgun (WGS) entry which is preliminary data.</text>
</comment>
<organism evidence="1 2">
    <name type="scientific">Austropuccinia psidii MF-1</name>
    <dbReference type="NCBI Taxonomy" id="1389203"/>
    <lineage>
        <taxon>Eukaryota</taxon>
        <taxon>Fungi</taxon>
        <taxon>Dikarya</taxon>
        <taxon>Basidiomycota</taxon>
        <taxon>Pucciniomycotina</taxon>
        <taxon>Pucciniomycetes</taxon>
        <taxon>Pucciniales</taxon>
        <taxon>Sphaerophragmiaceae</taxon>
        <taxon>Austropuccinia</taxon>
    </lineage>
</organism>
<protein>
    <recommendedName>
        <fullName evidence="3">Copia protein</fullName>
    </recommendedName>
</protein>
<evidence type="ECO:0000313" key="1">
    <source>
        <dbReference type="EMBL" id="MBW0490501.1"/>
    </source>
</evidence>
<dbReference type="AlphaFoldDB" id="A0A9Q3CSJ7"/>
<proteinExistence type="predicted"/>